<dbReference type="RefSeq" id="WP_245860838.1">
    <property type="nucleotide sequence ID" value="NZ_OBMT01000001.1"/>
</dbReference>
<dbReference type="PROSITE" id="PS50112">
    <property type="entry name" value="PAS"/>
    <property type="match status" value="1"/>
</dbReference>
<dbReference type="InterPro" id="IPR013767">
    <property type="entry name" value="PAS_fold"/>
</dbReference>
<dbReference type="NCBIfam" id="TIGR00229">
    <property type="entry name" value="sensory_box"/>
    <property type="match status" value="1"/>
</dbReference>
<dbReference type="Proteomes" id="UP000219111">
    <property type="component" value="Unassembled WGS sequence"/>
</dbReference>
<reference evidence="3" key="1">
    <citation type="submission" date="2017-08" db="EMBL/GenBank/DDBJ databases">
        <authorList>
            <person name="Varghese N."/>
            <person name="Submissions S."/>
        </authorList>
    </citation>
    <scope>NUCLEOTIDE SEQUENCE [LARGE SCALE GENOMIC DNA]</scope>
    <source>
        <strain evidence="3">JA276</strain>
    </source>
</reference>
<dbReference type="PRINTS" id="PR01590">
    <property type="entry name" value="HTHFIS"/>
</dbReference>
<name>A0A285RKV0_9RHOB</name>
<dbReference type="NCBIfam" id="TIGR02040">
    <property type="entry name" value="PpsR-CrtJ"/>
    <property type="match status" value="1"/>
</dbReference>
<dbReference type="Gene3D" id="3.30.450.20">
    <property type="entry name" value="PAS domain"/>
    <property type="match status" value="3"/>
</dbReference>
<evidence type="ECO:0000313" key="2">
    <source>
        <dbReference type="EMBL" id="SOB92967.1"/>
    </source>
</evidence>
<dbReference type="InterPro" id="IPR011785">
    <property type="entry name" value="Tscrpt_reg_PpsR-CrtJ"/>
</dbReference>
<protein>
    <submittedName>
        <fullName evidence="2">Transcriptional regulator PpsR</fullName>
    </submittedName>
</protein>
<dbReference type="SUPFAM" id="SSF55785">
    <property type="entry name" value="PYP-like sensor domain (PAS domain)"/>
    <property type="match status" value="1"/>
</dbReference>
<dbReference type="Pfam" id="PF13426">
    <property type="entry name" value="PAS_9"/>
    <property type="match status" value="1"/>
</dbReference>
<dbReference type="InterPro" id="IPR035965">
    <property type="entry name" value="PAS-like_dom_sf"/>
</dbReference>
<dbReference type="Pfam" id="PF02954">
    <property type="entry name" value="HTH_8"/>
    <property type="match status" value="1"/>
</dbReference>
<dbReference type="EMBL" id="OBMT01000001">
    <property type="protein sequence ID" value="SOB92967.1"/>
    <property type="molecule type" value="Genomic_DNA"/>
</dbReference>
<evidence type="ECO:0000313" key="3">
    <source>
        <dbReference type="Proteomes" id="UP000219111"/>
    </source>
</evidence>
<dbReference type="CDD" id="cd00130">
    <property type="entry name" value="PAS"/>
    <property type="match status" value="2"/>
</dbReference>
<dbReference type="AlphaFoldDB" id="A0A285RKV0"/>
<proteinExistence type="predicted"/>
<gene>
    <name evidence="2" type="ORF">SAMN05877831_10186</name>
</gene>
<dbReference type="GO" id="GO:0043565">
    <property type="term" value="F:sequence-specific DNA binding"/>
    <property type="evidence" value="ECO:0007669"/>
    <property type="project" value="InterPro"/>
</dbReference>
<dbReference type="Pfam" id="PF00989">
    <property type="entry name" value="PAS"/>
    <property type="match status" value="1"/>
</dbReference>
<organism evidence="2 3">
    <name type="scientific">Rhodobacter maris</name>
    <dbReference type="NCBI Taxonomy" id="446682"/>
    <lineage>
        <taxon>Bacteria</taxon>
        <taxon>Pseudomonadati</taxon>
        <taxon>Pseudomonadota</taxon>
        <taxon>Alphaproteobacteria</taxon>
        <taxon>Rhodobacterales</taxon>
        <taxon>Rhodobacter group</taxon>
        <taxon>Rhodobacter</taxon>
    </lineage>
</organism>
<dbReference type="InterPro" id="IPR009057">
    <property type="entry name" value="Homeodomain-like_sf"/>
</dbReference>
<dbReference type="SMART" id="SM00091">
    <property type="entry name" value="PAS"/>
    <property type="match status" value="3"/>
</dbReference>
<dbReference type="InterPro" id="IPR000014">
    <property type="entry name" value="PAS"/>
</dbReference>
<dbReference type="InterPro" id="IPR002197">
    <property type="entry name" value="HTH_Fis"/>
</dbReference>
<accession>A0A285RKV0</accession>
<dbReference type="Gene3D" id="1.10.10.60">
    <property type="entry name" value="Homeodomain-like"/>
    <property type="match status" value="1"/>
</dbReference>
<keyword evidence="3" id="KW-1185">Reference proteome</keyword>
<evidence type="ECO:0000259" key="1">
    <source>
        <dbReference type="PROSITE" id="PS50112"/>
    </source>
</evidence>
<dbReference type="SUPFAM" id="SSF46689">
    <property type="entry name" value="Homeodomain-like"/>
    <property type="match status" value="1"/>
</dbReference>
<dbReference type="GO" id="GO:0006355">
    <property type="term" value="P:regulation of DNA-templated transcription"/>
    <property type="evidence" value="ECO:0007669"/>
    <property type="project" value="InterPro"/>
</dbReference>
<feature type="domain" description="PAS" evidence="1">
    <location>
        <begin position="153"/>
        <end position="198"/>
    </location>
</feature>
<sequence>MTSDGSFMMRREALQRVPPALLADIVTSACDIALVVSPDGVVNLVLANPQLGPTERFAQWQGQRLSDLFSPESFEKLQRRLEAELDQNRALVLELTHLCEAIQFPIRYTLTHTGAEGTILMIGRDMRPIAEVQQQLVKAQLALERDYEAQRELETRYRVLLEANPAPLLIVSLANGRIVDLNGAATALIGATRAELLGAPASNELEGRRRGEFLEALAKVAGNDPLGSLDLTIRRSKRKVAVSATLFRAAGDRLLLCRLGLSEVARPRGDDVGDLSERLFLKGIDAMVFLEADGTIRAANDAFLYLTDAGSAALVRGRSFADFLSRGSIDLNVMLDNVKRIGHLRHYVTRLNTDFSGQVAVELSATLFSERANPTIALVIRDSNLADATRILPGAAGNEGLRNVMQMVGYATLRDIVAETTEIIEKMCIETALELTGNNRVAAAELLSLSRQSLYVKLRKFGLLSKEID</sequence>